<dbReference type="Proteomes" id="UP001196843">
    <property type="component" value="Unassembled WGS sequence"/>
</dbReference>
<dbReference type="PROSITE" id="PS50932">
    <property type="entry name" value="HTH_LACI_2"/>
    <property type="match status" value="1"/>
</dbReference>
<dbReference type="Pfam" id="PF13377">
    <property type="entry name" value="Peripla_BP_3"/>
    <property type="match status" value="1"/>
</dbReference>
<evidence type="ECO:0000256" key="1">
    <source>
        <dbReference type="ARBA" id="ARBA00023015"/>
    </source>
</evidence>
<dbReference type="PANTHER" id="PTHR30146:SF109">
    <property type="entry name" value="HTH-TYPE TRANSCRIPTIONAL REGULATOR GALS"/>
    <property type="match status" value="1"/>
</dbReference>
<accession>A0ABS7HIC3</accession>
<dbReference type="SUPFAM" id="SSF47413">
    <property type="entry name" value="lambda repressor-like DNA-binding domains"/>
    <property type="match status" value="1"/>
</dbReference>
<comment type="caution">
    <text evidence="5">The sequence shown here is derived from an EMBL/GenBank/DDBJ whole genome shotgun (WGS) entry which is preliminary data.</text>
</comment>
<dbReference type="Gene3D" id="1.10.260.40">
    <property type="entry name" value="lambda repressor-like DNA-binding domains"/>
    <property type="match status" value="1"/>
</dbReference>
<dbReference type="GO" id="GO:0003677">
    <property type="term" value="F:DNA binding"/>
    <property type="evidence" value="ECO:0007669"/>
    <property type="project" value="UniProtKB-KW"/>
</dbReference>
<keyword evidence="3" id="KW-0804">Transcription</keyword>
<evidence type="ECO:0000313" key="6">
    <source>
        <dbReference type="Proteomes" id="UP001196843"/>
    </source>
</evidence>
<evidence type="ECO:0000256" key="3">
    <source>
        <dbReference type="ARBA" id="ARBA00023163"/>
    </source>
</evidence>
<evidence type="ECO:0000259" key="4">
    <source>
        <dbReference type="PROSITE" id="PS50932"/>
    </source>
</evidence>
<dbReference type="EMBL" id="JAEUAW010000001">
    <property type="protein sequence ID" value="MBW9092249.1"/>
    <property type="molecule type" value="Genomic_DNA"/>
</dbReference>
<keyword evidence="1" id="KW-0805">Transcription regulation</keyword>
<dbReference type="InterPro" id="IPR046335">
    <property type="entry name" value="LacI/GalR-like_sensor"/>
</dbReference>
<dbReference type="InterPro" id="IPR010982">
    <property type="entry name" value="Lambda_DNA-bd_dom_sf"/>
</dbReference>
<evidence type="ECO:0000256" key="2">
    <source>
        <dbReference type="ARBA" id="ARBA00023125"/>
    </source>
</evidence>
<dbReference type="Gene3D" id="3.40.50.2300">
    <property type="match status" value="2"/>
</dbReference>
<dbReference type="SMART" id="SM00354">
    <property type="entry name" value="HTH_LACI"/>
    <property type="match status" value="1"/>
</dbReference>
<dbReference type="SUPFAM" id="SSF53822">
    <property type="entry name" value="Periplasmic binding protein-like I"/>
    <property type="match status" value="1"/>
</dbReference>
<name>A0ABS7HIC3_9MICO</name>
<dbReference type="Pfam" id="PF00356">
    <property type="entry name" value="LacI"/>
    <property type="match status" value="1"/>
</dbReference>
<feature type="domain" description="HTH lacI-type" evidence="4">
    <location>
        <begin position="10"/>
        <end position="65"/>
    </location>
</feature>
<keyword evidence="2 5" id="KW-0238">DNA-binding</keyword>
<dbReference type="InterPro" id="IPR000843">
    <property type="entry name" value="HTH_LacI"/>
</dbReference>
<dbReference type="InterPro" id="IPR028082">
    <property type="entry name" value="Peripla_BP_I"/>
</dbReference>
<sequence>MVQHPKPRNVTRADVARLSGVSTAVVSYVLNNGPKPVAPATRERVLEAVRALGYRPNAAARALSRGTADTIGMIVVDSRSPFFAQFLHALDAASVRHDRSMLIVNRDRERQSAVEQVHDLVARQIGGLIIADVIGDAEQQVIAALGIPTLLINQYGGAGGALGAMGVDFRAGAEQAVQHLVAHGYRTIDFVGDAAAIDQRERGWADALREAGLPLGRSVHASFSYEGGFAAGRAIASRATRPRALFAASDQIAIGLLAALTDAELRVPDDIAVVSFDGIVEAAYARPALTTVAQPIVEMADAAIRRLVADDAEPGFTTFDATLVVRRSCGCDDGLVGGH</sequence>
<dbReference type="CDD" id="cd06267">
    <property type="entry name" value="PBP1_LacI_sugar_binding-like"/>
    <property type="match status" value="1"/>
</dbReference>
<protein>
    <submittedName>
        <fullName evidence="5">LacI family DNA-binding transcriptional regulator</fullName>
    </submittedName>
</protein>
<gene>
    <name evidence="5" type="ORF">JNB62_00970</name>
</gene>
<dbReference type="PANTHER" id="PTHR30146">
    <property type="entry name" value="LACI-RELATED TRANSCRIPTIONAL REPRESSOR"/>
    <property type="match status" value="1"/>
</dbReference>
<dbReference type="RefSeq" id="WP_220299007.1">
    <property type="nucleotide sequence ID" value="NZ_JAEUAW010000001.1"/>
</dbReference>
<evidence type="ECO:0000313" key="5">
    <source>
        <dbReference type="EMBL" id="MBW9092249.1"/>
    </source>
</evidence>
<proteinExistence type="predicted"/>
<reference evidence="5 6" key="1">
    <citation type="journal article" date="2021" name="MBio">
        <title>Poor Competitiveness of Bradyrhizobium in Pigeon Pea Root Colonization in Indian Soils.</title>
        <authorList>
            <person name="Chalasani D."/>
            <person name="Basu A."/>
            <person name="Pullabhotla S.V.S.R.N."/>
            <person name="Jorrin B."/>
            <person name="Neal A.L."/>
            <person name="Poole P.S."/>
            <person name="Podile A.R."/>
            <person name="Tkacz A."/>
        </authorList>
    </citation>
    <scope>NUCLEOTIDE SEQUENCE [LARGE SCALE GENOMIC DNA]</scope>
    <source>
        <strain evidence="5 6">HU14</strain>
    </source>
</reference>
<organism evidence="5 6">
    <name type="scientific">Microbacterium jejuense</name>
    <dbReference type="NCBI Taxonomy" id="1263637"/>
    <lineage>
        <taxon>Bacteria</taxon>
        <taxon>Bacillati</taxon>
        <taxon>Actinomycetota</taxon>
        <taxon>Actinomycetes</taxon>
        <taxon>Micrococcales</taxon>
        <taxon>Microbacteriaceae</taxon>
        <taxon>Microbacterium</taxon>
    </lineage>
</organism>
<keyword evidence="6" id="KW-1185">Reference proteome</keyword>
<dbReference type="CDD" id="cd01392">
    <property type="entry name" value="HTH_LacI"/>
    <property type="match status" value="1"/>
</dbReference>